<feature type="compositionally biased region" description="Low complexity" evidence="1">
    <location>
        <begin position="721"/>
        <end position="730"/>
    </location>
</feature>
<organism evidence="2 3">
    <name type="scientific">Reticulomyxa filosa</name>
    <dbReference type="NCBI Taxonomy" id="46433"/>
    <lineage>
        <taxon>Eukaryota</taxon>
        <taxon>Sar</taxon>
        <taxon>Rhizaria</taxon>
        <taxon>Retaria</taxon>
        <taxon>Foraminifera</taxon>
        <taxon>Monothalamids</taxon>
        <taxon>Reticulomyxidae</taxon>
        <taxon>Reticulomyxa</taxon>
    </lineage>
</organism>
<dbReference type="OrthoDB" id="428159at2759"/>
<dbReference type="EMBL" id="ASPP01014200">
    <property type="protein sequence ID" value="ETO18955.1"/>
    <property type="molecule type" value="Genomic_DNA"/>
</dbReference>
<feature type="compositionally biased region" description="Basic and acidic residues" evidence="1">
    <location>
        <begin position="922"/>
        <end position="941"/>
    </location>
</feature>
<keyword evidence="3" id="KW-1185">Reference proteome</keyword>
<proteinExistence type="predicted"/>
<gene>
    <name evidence="2" type="ORF">RFI_18285</name>
</gene>
<reference evidence="2 3" key="1">
    <citation type="journal article" date="2013" name="Curr. Biol.">
        <title>The Genome of the Foraminiferan Reticulomyxa filosa.</title>
        <authorList>
            <person name="Glockner G."/>
            <person name="Hulsmann N."/>
            <person name="Schleicher M."/>
            <person name="Noegel A.A."/>
            <person name="Eichinger L."/>
            <person name="Gallinger C."/>
            <person name="Pawlowski J."/>
            <person name="Sierra R."/>
            <person name="Euteneuer U."/>
            <person name="Pillet L."/>
            <person name="Moustafa A."/>
            <person name="Platzer M."/>
            <person name="Groth M."/>
            <person name="Szafranski K."/>
            <person name="Schliwa M."/>
        </authorList>
    </citation>
    <scope>NUCLEOTIDE SEQUENCE [LARGE SCALE GENOMIC DNA]</scope>
</reference>
<dbReference type="AlphaFoldDB" id="X6MY61"/>
<evidence type="ECO:0000256" key="1">
    <source>
        <dbReference type="SAM" id="MobiDB-lite"/>
    </source>
</evidence>
<feature type="region of interest" description="Disordered" evidence="1">
    <location>
        <begin position="713"/>
        <end position="755"/>
    </location>
</feature>
<feature type="region of interest" description="Disordered" evidence="1">
    <location>
        <begin position="910"/>
        <end position="971"/>
    </location>
</feature>
<comment type="caution">
    <text evidence="2">The sequence shown here is derived from an EMBL/GenBank/DDBJ whole genome shotgun (WGS) entry which is preliminary data.</text>
</comment>
<accession>X6MY61</accession>
<evidence type="ECO:0000313" key="2">
    <source>
        <dbReference type="EMBL" id="ETO18955.1"/>
    </source>
</evidence>
<sequence>SIVDTFSFSMTTHTCVDDTPDLPKLFLTGKLPKMHLNMSTSLFHTLFEVLEGIRDIPFDDTVELQEPLLPPKEEMEELHQLAGHRRSTMLDLQGITMGSGFTARAKSPPLQEDNSNKDDNYINENDDNNDETITKKRGVHQSQMSEVMLADLMNVNELDQNQKMEVEIQKKTTPYSHFVCQFDMESFCLQLVDDHIDRDSCNYYKQPIVMFRSENLWINLDRTKERFEGHFRLKSLFVEDLFHQSGAGFNYLVTSEVQEIFPMMELSEQSEDLIFIYALSRPHIDNVTVACKFNALHVGWNPNSVFAIVKFVDRIVLMKDQMLKPSTIQTDASQANVPNTGIGTEASLSPTIMDVDMKMKFLAITLNTNDAPVILQRTSEKLSEQTSDDIQKQVKTEPEKKVWNAPKQYRSIARIINSNAHVEFHNYRKGLIHIIGELGNLNLKDLRKTETMYEDILSLKVKNDPQIGKFDYKLFDPAKLPAEEYPGFASKLEFSMNSIKFVYLQTFLTEMLYYVNTSITNVLFPPKPSTSTTPVPSTQSLNSQASLLTCSLHERYKNIRKEQMMFHIQTSNPLVIIPRHSMTPEYIKLDFGVALVSNECVIHSNQQDIVDILTVSTTKASFGSNTHFIANDIGIAMKYARKLNPQCSEPDYEMDIDIPFLNGLFRHEHYVLILNTIADNFGAQYTLPVDPLQANIVDESVLAIVHLKSQPINDNVDSKDNNNNNGNDNDNNVEETKNANEHVVTPPTEGTKKPPDTMLFRLRAQTVSLWLGHDLINGRASSKKLVKLDVTDFVIANVNFRSLESLFTVKFGSVAITDERKLSGQQFDKILCRYQDLFLNDTPNDAATKTTNKTPSMEMTWKTILKPTEKGRRQEMVINMNDPCSFAIGSVFRHVYDWFVTTANPFADEYKVAPANPNPPSKDMKDSDNDNNNKSRKRGELDEQTIEEEEEEDQMDELDESEEEAKANINSSSSNGNVVIVSTFDRDEFNVTVNLDNARIVLLRDLAKRDCDAVVTHGNIQYIYDWVLTPDVVLRHVELIHPSKFHYHSLLTQNRVNEDEIYKQSLSLDSIVIKG</sequence>
<feature type="region of interest" description="Disordered" evidence="1">
    <location>
        <begin position="101"/>
        <end position="140"/>
    </location>
</feature>
<evidence type="ECO:0000313" key="3">
    <source>
        <dbReference type="Proteomes" id="UP000023152"/>
    </source>
</evidence>
<feature type="non-terminal residue" evidence="2">
    <location>
        <position position="1075"/>
    </location>
</feature>
<feature type="compositionally biased region" description="Acidic residues" evidence="1">
    <location>
        <begin position="942"/>
        <end position="963"/>
    </location>
</feature>
<feature type="non-terminal residue" evidence="2">
    <location>
        <position position="1"/>
    </location>
</feature>
<name>X6MY61_RETFI</name>
<protein>
    <submittedName>
        <fullName evidence="2">Nipped-B protein</fullName>
    </submittedName>
</protein>
<dbReference type="Proteomes" id="UP000023152">
    <property type="component" value="Unassembled WGS sequence"/>
</dbReference>